<accession>A0A1I5YXI6</accession>
<dbReference type="OrthoDB" id="9779926at2"/>
<reference evidence="2 3" key="1">
    <citation type="submission" date="2016-10" db="EMBL/GenBank/DDBJ databases">
        <authorList>
            <person name="de Groot N.N."/>
        </authorList>
    </citation>
    <scope>NUCLEOTIDE SEQUENCE [LARGE SCALE GENOMIC DNA]</scope>
    <source>
        <strain evidence="2 3">DSM 28286</strain>
    </source>
</reference>
<dbReference type="RefSeq" id="WP_090662349.1">
    <property type="nucleotide sequence ID" value="NZ_FOXQ01000014.1"/>
</dbReference>
<sequence>MQSTLVILAAGMASRYGSMKQIEGFGPSGETIMEYSIYDAIEAGFTRVVFIIRKDFADNFKSIIEPKLEGKIEVDYVYQELTSFTEGYNINPERVKPWGTAHAVLCCKGKIKEPFALINADDFYGKDSFRKAFDFLQTRCNEKTYALIGYELPNTLSEHGSVSRGVISENEKHEMAGIKECLKIYKKGDAIIYEDEEGGLTELPEDTKVSMNFFCYAPGIIDLCEEQFKEFLAKNSQSLKAEFLIPTMTDYFIKSGKGRVEVIVTSAKWFGVTYKEDAPVVKASVTHLVEKGEYPDNLWKQ</sequence>
<dbReference type="AlphaFoldDB" id="A0A1I5YXI6"/>
<keyword evidence="2" id="KW-0808">Transferase</keyword>
<proteinExistence type="predicted"/>
<name>A0A1I5YXI6_9BACT</name>
<evidence type="ECO:0000313" key="2">
    <source>
        <dbReference type="EMBL" id="SFQ48765.1"/>
    </source>
</evidence>
<dbReference type="Pfam" id="PF00483">
    <property type="entry name" value="NTP_transferase"/>
    <property type="match status" value="1"/>
</dbReference>
<evidence type="ECO:0000313" key="3">
    <source>
        <dbReference type="Proteomes" id="UP000199031"/>
    </source>
</evidence>
<protein>
    <submittedName>
        <fullName evidence="2">Nucleotidyl transferase</fullName>
    </submittedName>
</protein>
<dbReference type="Gene3D" id="3.90.550.10">
    <property type="entry name" value="Spore Coat Polysaccharide Biosynthesis Protein SpsA, Chain A"/>
    <property type="match status" value="1"/>
</dbReference>
<dbReference type="InterPro" id="IPR029044">
    <property type="entry name" value="Nucleotide-diphossugar_trans"/>
</dbReference>
<dbReference type="InterPro" id="IPR005835">
    <property type="entry name" value="NTP_transferase_dom"/>
</dbReference>
<feature type="domain" description="Nucleotidyl transferase" evidence="1">
    <location>
        <begin position="29"/>
        <end position="165"/>
    </location>
</feature>
<keyword evidence="3" id="KW-1185">Reference proteome</keyword>
<dbReference type="STRING" id="1465490.SAMN05444277_114117"/>
<dbReference type="EMBL" id="FOXQ01000014">
    <property type="protein sequence ID" value="SFQ48765.1"/>
    <property type="molecule type" value="Genomic_DNA"/>
</dbReference>
<organism evidence="2 3">
    <name type="scientific">Parafilimonas terrae</name>
    <dbReference type="NCBI Taxonomy" id="1465490"/>
    <lineage>
        <taxon>Bacteria</taxon>
        <taxon>Pseudomonadati</taxon>
        <taxon>Bacteroidota</taxon>
        <taxon>Chitinophagia</taxon>
        <taxon>Chitinophagales</taxon>
        <taxon>Chitinophagaceae</taxon>
        <taxon>Parafilimonas</taxon>
    </lineage>
</organism>
<evidence type="ECO:0000259" key="1">
    <source>
        <dbReference type="Pfam" id="PF00483"/>
    </source>
</evidence>
<dbReference type="Proteomes" id="UP000199031">
    <property type="component" value="Unassembled WGS sequence"/>
</dbReference>
<gene>
    <name evidence="2" type="ORF">SAMN05444277_114117</name>
</gene>
<dbReference type="GO" id="GO:0016740">
    <property type="term" value="F:transferase activity"/>
    <property type="evidence" value="ECO:0007669"/>
    <property type="project" value="UniProtKB-KW"/>
</dbReference>
<dbReference type="SUPFAM" id="SSF53448">
    <property type="entry name" value="Nucleotide-diphospho-sugar transferases"/>
    <property type="match status" value="1"/>
</dbReference>